<accession>A0A161X7Y0</accession>
<reference evidence="5 6" key="1">
    <citation type="journal article" date="2016" name="Front. Microbiol.">
        <title>Comparative Genomic Analysis Reveals a Diverse Repertoire of Genes Involved in Prokaryote-Eukaryote Interactions within the Pseudovibrio Genus.</title>
        <authorList>
            <person name="Romano S."/>
            <person name="Fernandez-Guerra A."/>
            <person name="Reen F.J."/>
            <person name="Glockner F.O."/>
            <person name="Crowley S.P."/>
            <person name="O'Sullivan O."/>
            <person name="Cotter P.D."/>
            <person name="Adams C."/>
            <person name="Dobson A.D."/>
            <person name="O'Gara F."/>
        </authorList>
    </citation>
    <scope>NUCLEOTIDE SEQUENCE [LARGE SCALE GENOMIC DNA]</scope>
    <source>
        <strain evidence="5 6">Ad2</strain>
    </source>
</reference>
<dbReference type="InterPro" id="IPR036388">
    <property type="entry name" value="WH-like_DNA-bd_sf"/>
</dbReference>
<sequence>MTGTTPPKIVSPADNLSFECAQESCGFRGDECICRPMHNHFDKAQLRAARTLELNEGDQLAPEDFPEPVVFAVLTGVIAVESHLSDGRRSLLTLRLPGEYLDMNRADRHASGEVVALAPTSVKLLPRTVFEELLLLDANLRRIYWRRATDIMHQQFDHSSDLGKKTPTERMASFIFELRNRLNIPRFVEEFALPISRQSIADYLGLRAETVSRVFKGLEKEGLIKLVSKHQLAIIDFKGLRKIANGSRPRLSNHR</sequence>
<protein>
    <submittedName>
        <fullName evidence="5">Nitrogen fixation regulation protein FixK</fullName>
    </submittedName>
</protein>
<dbReference type="SUPFAM" id="SSF51206">
    <property type="entry name" value="cAMP-binding domain-like"/>
    <property type="match status" value="1"/>
</dbReference>
<keyword evidence="1" id="KW-0805">Transcription regulation</keyword>
<dbReference type="Gene3D" id="1.10.10.10">
    <property type="entry name" value="Winged helix-like DNA-binding domain superfamily/Winged helix DNA-binding domain"/>
    <property type="match status" value="1"/>
</dbReference>
<dbReference type="PRINTS" id="PR00034">
    <property type="entry name" value="HTHCRP"/>
</dbReference>
<keyword evidence="2" id="KW-0238">DNA-binding</keyword>
<dbReference type="GO" id="GO:0003677">
    <property type="term" value="F:DNA binding"/>
    <property type="evidence" value="ECO:0007669"/>
    <property type="project" value="UniProtKB-KW"/>
</dbReference>
<dbReference type="Proteomes" id="UP000076577">
    <property type="component" value="Unassembled WGS sequence"/>
</dbReference>
<dbReference type="InterPro" id="IPR012318">
    <property type="entry name" value="HTH_CRP"/>
</dbReference>
<dbReference type="CDD" id="cd00092">
    <property type="entry name" value="HTH_CRP"/>
    <property type="match status" value="1"/>
</dbReference>
<name>A0A161X7Y0_9HYPH</name>
<dbReference type="STRING" id="989403.SAMN05421798_11150"/>
<evidence type="ECO:0000256" key="3">
    <source>
        <dbReference type="ARBA" id="ARBA00023163"/>
    </source>
</evidence>
<dbReference type="SUPFAM" id="SSF46785">
    <property type="entry name" value="Winged helix' DNA-binding domain"/>
    <property type="match status" value="1"/>
</dbReference>
<evidence type="ECO:0000259" key="4">
    <source>
        <dbReference type="PROSITE" id="PS51063"/>
    </source>
</evidence>
<dbReference type="PATRIC" id="fig|989403.3.peg.4918"/>
<dbReference type="GO" id="GO:0006355">
    <property type="term" value="P:regulation of DNA-templated transcription"/>
    <property type="evidence" value="ECO:0007669"/>
    <property type="project" value="InterPro"/>
</dbReference>
<dbReference type="InterPro" id="IPR018490">
    <property type="entry name" value="cNMP-bd_dom_sf"/>
</dbReference>
<keyword evidence="3" id="KW-0804">Transcription</keyword>
<comment type="caution">
    <text evidence="5">The sequence shown here is derived from an EMBL/GenBank/DDBJ whole genome shotgun (WGS) entry which is preliminary data.</text>
</comment>
<dbReference type="Pfam" id="PF13545">
    <property type="entry name" value="HTH_Crp_2"/>
    <property type="match status" value="1"/>
</dbReference>
<organism evidence="5 6">
    <name type="scientific">Pseudovibrio axinellae</name>
    <dbReference type="NCBI Taxonomy" id="989403"/>
    <lineage>
        <taxon>Bacteria</taxon>
        <taxon>Pseudomonadati</taxon>
        <taxon>Pseudomonadota</taxon>
        <taxon>Alphaproteobacteria</taxon>
        <taxon>Hyphomicrobiales</taxon>
        <taxon>Stappiaceae</taxon>
        <taxon>Pseudovibrio</taxon>
    </lineage>
</organism>
<evidence type="ECO:0000256" key="2">
    <source>
        <dbReference type="ARBA" id="ARBA00023125"/>
    </source>
</evidence>
<dbReference type="PROSITE" id="PS51063">
    <property type="entry name" value="HTH_CRP_2"/>
    <property type="match status" value="1"/>
</dbReference>
<proteinExistence type="predicted"/>
<feature type="domain" description="HTH crp-type" evidence="4">
    <location>
        <begin position="165"/>
        <end position="238"/>
    </location>
</feature>
<gene>
    <name evidence="5" type="primary">fixK_3</name>
    <name evidence="5" type="ORF">PsAD2_04488</name>
</gene>
<dbReference type="SMART" id="SM00419">
    <property type="entry name" value="HTH_CRP"/>
    <property type="match status" value="1"/>
</dbReference>
<evidence type="ECO:0000313" key="6">
    <source>
        <dbReference type="Proteomes" id="UP000076577"/>
    </source>
</evidence>
<evidence type="ECO:0000313" key="5">
    <source>
        <dbReference type="EMBL" id="KZL05133.1"/>
    </source>
</evidence>
<evidence type="ECO:0000256" key="1">
    <source>
        <dbReference type="ARBA" id="ARBA00023015"/>
    </source>
</evidence>
<dbReference type="Gene3D" id="2.60.120.10">
    <property type="entry name" value="Jelly Rolls"/>
    <property type="match status" value="1"/>
</dbReference>
<dbReference type="InterPro" id="IPR036390">
    <property type="entry name" value="WH_DNA-bd_sf"/>
</dbReference>
<keyword evidence="6" id="KW-1185">Reference proteome</keyword>
<dbReference type="AlphaFoldDB" id="A0A161X7Y0"/>
<dbReference type="EMBL" id="LMCB01000159">
    <property type="protein sequence ID" value="KZL05133.1"/>
    <property type="molecule type" value="Genomic_DNA"/>
</dbReference>
<dbReference type="InterPro" id="IPR014710">
    <property type="entry name" value="RmlC-like_jellyroll"/>
</dbReference>